<keyword evidence="2" id="KW-1133">Transmembrane helix</keyword>
<evidence type="ECO:0000256" key="1">
    <source>
        <dbReference type="SAM" id="MobiDB-lite"/>
    </source>
</evidence>
<name>A0A8H4VPE1_9AGAR</name>
<dbReference type="Proteomes" id="UP000521872">
    <property type="component" value="Unassembled WGS sequence"/>
</dbReference>
<proteinExistence type="predicted"/>
<evidence type="ECO:0000313" key="3">
    <source>
        <dbReference type="EMBL" id="KAF4617413.1"/>
    </source>
</evidence>
<feature type="transmembrane region" description="Helical" evidence="2">
    <location>
        <begin position="172"/>
        <end position="190"/>
    </location>
</feature>
<sequence length="657" mass="71314">MDERGNIDKIREFQGLSLLLPTLMAHATVAAAAVAGGSNRSKPPPPPLTMNYPSQGHARRQSTMSSGSSNSDDEDEVYQSPTLSALDSSAALILVHDHDDDEQTNPFDFTEDEDEVDNDPDLVSPIFEARKSVVFPPLPPISVFLYLFAPLLKLGALDLPNSGLPLKYGLPALLLSALASAFTRQVWYMLARYLRKADMSAVVVETFARGRGKERQRMVIRGLVRTGTGAVGMLLSVTYFRYSAYTLHPLVSAKYHPTLSYLLSSFLIGVLVAYLSYARSLNYRRIQYATWLSVVTYVAWLGCTIYAHSQGLLEPKSGWLGSGSVWQGLATTAFAFCSSSTLPLYASLKTTTPAISTAKAPRSRSFRLISFFSVLLAVLLLLPSVIFAAFPNEPAASSQSLFEQAPPPPPSTPDNITIVAALAVTSTINSTVIPAINSNSMHTLALPLPSHVALPTIPIDTARRILSATTLILGIPPMILSIPPPAIPSLRSVKFNVSRVLIIGIVLLLSLIPPRSFPSDNKEQKEGHADYYYLNSSGLSAVLTGMVLLMTLASTYFVPAFIHVCIHFFKRPLAIVVPPRTPLLSTPSADLNNNNNGSSPHSSQQAVYDELLLRKERALQKRQSRKRIVWDIGIWVLLAASAAGVVVTAGGLFGLFR</sequence>
<accession>A0A8H4VPE1</accession>
<feature type="transmembrane region" description="Helical" evidence="2">
    <location>
        <begin position="259"/>
        <end position="277"/>
    </location>
</feature>
<feature type="transmembrane region" description="Helical" evidence="2">
    <location>
        <begin position="219"/>
        <end position="239"/>
    </location>
</feature>
<reference evidence="3 4" key="1">
    <citation type="submission" date="2019-12" db="EMBL/GenBank/DDBJ databases">
        <authorList>
            <person name="Floudas D."/>
            <person name="Bentzer J."/>
            <person name="Ahren D."/>
            <person name="Johansson T."/>
            <person name="Persson P."/>
            <person name="Tunlid A."/>
        </authorList>
    </citation>
    <scope>NUCLEOTIDE SEQUENCE [LARGE SCALE GENOMIC DNA]</scope>
    <source>
        <strain evidence="3 4">CBS 102.39</strain>
    </source>
</reference>
<dbReference type="EMBL" id="JAACJL010000030">
    <property type="protein sequence ID" value="KAF4617413.1"/>
    <property type="molecule type" value="Genomic_DNA"/>
</dbReference>
<evidence type="ECO:0000313" key="4">
    <source>
        <dbReference type="Proteomes" id="UP000521872"/>
    </source>
</evidence>
<feature type="transmembrane region" description="Helical" evidence="2">
    <location>
        <begin position="328"/>
        <end position="348"/>
    </location>
</feature>
<feature type="transmembrane region" description="Helical" evidence="2">
    <location>
        <begin position="537"/>
        <end position="562"/>
    </location>
</feature>
<protein>
    <submittedName>
        <fullName evidence="3">Uncharacterized protein</fullName>
    </submittedName>
</protein>
<keyword evidence="2" id="KW-0472">Membrane</keyword>
<gene>
    <name evidence="3" type="ORF">D9613_006194</name>
</gene>
<keyword evidence="2" id="KW-0812">Transmembrane</keyword>
<organism evidence="3 4">
    <name type="scientific">Agrocybe pediades</name>
    <dbReference type="NCBI Taxonomy" id="84607"/>
    <lineage>
        <taxon>Eukaryota</taxon>
        <taxon>Fungi</taxon>
        <taxon>Dikarya</taxon>
        <taxon>Basidiomycota</taxon>
        <taxon>Agaricomycotina</taxon>
        <taxon>Agaricomycetes</taxon>
        <taxon>Agaricomycetidae</taxon>
        <taxon>Agaricales</taxon>
        <taxon>Agaricineae</taxon>
        <taxon>Strophariaceae</taxon>
        <taxon>Agrocybe</taxon>
    </lineage>
</organism>
<feature type="region of interest" description="Disordered" evidence="1">
    <location>
        <begin position="36"/>
        <end position="79"/>
    </location>
</feature>
<evidence type="ECO:0000256" key="2">
    <source>
        <dbReference type="SAM" id="Phobius"/>
    </source>
</evidence>
<feature type="transmembrane region" description="Helical" evidence="2">
    <location>
        <begin position="368"/>
        <end position="390"/>
    </location>
</feature>
<feature type="transmembrane region" description="Helical" evidence="2">
    <location>
        <begin position="416"/>
        <end position="436"/>
    </location>
</feature>
<feature type="transmembrane region" description="Helical" evidence="2">
    <location>
        <begin position="500"/>
        <end position="517"/>
    </location>
</feature>
<feature type="transmembrane region" description="Helical" evidence="2">
    <location>
        <begin position="289"/>
        <end position="308"/>
    </location>
</feature>
<feature type="transmembrane region" description="Helical" evidence="2">
    <location>
        <begin position="628"/>
        <end position="656"/>
    </location>
</feature>
<comment type="caution">
    <text evidence="3">The sequence shown here is derived from an EMBL/GenBank/DDBJ whole genome shotgun (WGS) entry which is preliminary data.</text>
</comment>
<dbReference type="AlphaFoldDB" id="A0A8H4VPE1"/>
<keyword evidence="4" id="KW-1185">Reference proteome</keyword>